<dbReference type="Gene3D" id="3.90.1240.10">
    <property type="entry name" value="Metalloproteases ('zincins'), catalytic domain like"/>
    <property type="match status" value="1"/>
</dbReference>
<protein>
    <recommendedName>
        <fullName evidence="3">Effector protein</fullName>
    </recommendedName>
</protein>
<organism evidence="1 2">
    <name type="scientific">Candidatus Pantoea communis</name>
    <dbReference type="NCBI Taxonomy" id="2608354"/>
    <lineage>
        <taxon>Bacteria</taxon>
        <taxon>Pseudomonadati</taxon>
        <taxon>Pseudomonadota</taxon>
        <taxon>Gammaproteobacteria</taxon>
        <taxon>Enterobacterales</taxon>
        <taxon>Erwiniaceae</taxon>
        <taxon>Pantoea</taxon>
    </lineage>
</organism>
<dbReference type="Proteomes" id="UP001515780">
    <property type="component" value="Unassembled WGS sequence"/>
</dbReference>
<sequence length="233" mass="26472">MNNSSKDIFDVPLNFLPYKSNSINAPFITINYENNRDLDETEKALKKIASTHSGKNLLLSLKYVATEEKNLIIVANNQYPTGTAGYLSKSQIRKYYVNPDVNSKEHQTAMRLLSTVDRDGKHSEGTPSIITFNPNESSYIDNEGFPVKVYSTAYNPASLTHELIHAFHQMNGTSLTTHPDKVWFNGTGQRREEERAVGIGEFEREAFSENTVRRELKMPVRKSYFNKSMPPKS</sequence>
<name>A0ABX0RIA2_9GAMM</name>
<accession>A0ABX0RIA2</accession>
<dbReference type="InterPro" id="IPR028208">
    <property type="entry name" value="Effector_pro_NleD-like"/>
</dbReference>
<keyword evidence="2" id="KW-1185">Reference proteome</keyword>
<dbReference type="Pfam" id="PF14891">
    <property type="entry name" value="Peptidase_M91"/>
    <property type="match status" value="1"/>
</dbReference>
<evidence type="ECO:0008006" key="3">
    <source>
        <dbReference type="Google" id="ProtNLM"/>
    </source>
</evidence>
<reference evidence="1 2" key="1">
    <citation type="journal article" date="2019" name="bioRxiv">
        <title>Bacteria contribute to plant secondary compound degradation in a generalist herbivore system.</title>
        <authorList>
            <person name="Francoeur C.B."/>
            <person name="Khadempour L."/>
            <person name="Moreira-Soto R.D."/>
            <person name="Gotting K."/>
            <person name="Book A.J."/>
            <person name="Pinto-Tomas A.A."/>
            <person name="Keefover-Ring K."/>
            <person name="Currie C.R."/>
        </authorList>
    </citation>
    <scope>NUCLEOTIDE SEQUENCE [LARGE SCALE GENOMIC DNA]</scope>
    <source>
        <strain evidence="1">Al-1710</strain>
    </source>
</reference>
<evidence type="ECO:0000313" key="2">
    <source>
        <dbReference type="Proteomes" id="UP001515780"/>
    </source>
</evidence>
<comment type="caution">
    <text evidence="1">The sequence shown here is derived from an EMBL/GenBank/DDBJ whole genome shotgun (WGS) entry which is preliminary data.</text>
</comment>
<proteinExistence type="predicted"/>
<dbReference type="EMBL" id="VWXC01000001">
    <property type="protein sequence ID" value="NIG17375.1"/>
    <property type="molecule type" value="Genomic_DNA"/>
</dbReference>
<evidence type="ECO:0000313" key="1">
    <source>
        <dbReference type="EMBL" id="NIG17375.1"/>
    </source>
</evidence>
<gene>
    <name evidence="1" type="ORF">F3J37_01610</name>
</gene>
<dbReference type="SUPFAM" id="SSF55486">
    <property type="entry name" value="Metalloproteases ('zincins'), catalytic domain"/>
    <property type="match status" value="1"/>
</dbReference>